<evidence type="ECO:0000313" key="2">
    <source>
        <dbReference type="Proteomes" id="UP000774326"/>
    </source>
</evidence>
<dbReference type="Proteomes" id="UP000774326">
    <property type="component" value="Unassembled WGS sequence"/>
</dbReference>
<dbReference type="OrthoDB" id="3997115at2759"/>
<proteinExistence type="predicted"/>
<protein>
    <recommendedName>
        <fullName evidence="3">Thioredoxin domain-containing protein</fullName>
    </recommendedName>
</protein>
<evidence type="ECO:0000313" key="1">
    <source>
        <dbReference type="EMBL" id="KAH3688408.1"/>
    </source>
</evidence>
<comment type="caution">
    <text evidence="1">The sequence shown here is derived from an EMBL/GenBank/DDBJ whole genome shotgun (WGS) entry which is preliminary data.</text>
</comment>
<dbReference type="EMBL" id="JAEUBG010000347">
    <property type="protein sequence ID" value="KAH3688408.1"/>
    <property type="molecule type" value="Genomic_DNA"/>
</dbReference>
<sequence>MKRSYDHYTGGLPSPEYSTMDDELPSADQIAYKKPKPFGFQNDIINSQEIIQVYQPLSHHIEFVKFQTLFNPSKYLVLLFFGVRSCVYLPFLSQFHQFLHEQEDISLIGVSSNVHGNANHTFPVITDNLRLINNCKVMDPLGGGVYPRDVLKIFDLQGVVRGEIDLNMGYGVDEETVRKLVDFVSVLKMES</sequence>
<accession>A0A9P8QDA8</accession>
<keyword evidence="2" id="KW-1185">Reference proteome</keyword>
<evidence type="ECO:0008006" key="3">
    <source>
        <dbReference type="Google" id="ProtNLM"/>
    </source>
</evidence>
<gene>
    <name evidence="1" type="ORF">WICPIJ_000547</name>
</gene>
<name>A0A9P8QDA8_WICPI</name>
<organism evidence="1 2">
    <name type="scientific">Wickerhamomyces pijperi</name>
    <name type="common">Yeast</name>
    <name type="synonym">Pichia pijperi</name>
    <dbReference type="NCBI Taxonomy" id="599730"/>
    <lineage>
        <taxon>Eukaryota</taxon>
        <taxon>Fungi</taxon>
        <taxon>Dikarya</taxon>
        <taxon>Ascomycota</taxon>
        <taxon>Saccharomycotina</taxon>
        <taxon>Saccharomycetes</taxon>
        <taxon>Phaffomycetales</taxon>
        <taxon>Wickerhamomycetaceae</taxon>
        <taxon>Wickerhamomyces</taxon>
    </lineage>
</organism>
<dbReference type="AlphaFoldDB" id="A0A9P8QDA8"/>
<reference evidence="1" key="2">
    <citation type="submission" date="2021-01" db="EMBL/GenBank/DDBJ databases">
        <authorList>
            <person name="Schikora-Tamarit M.A."/>
        </authorList>
    </citation>
    <scope>NUCLEOTIDE SEQUENCE</scope>
    <source>
        <strain evidence="1">CBS2887</strain>
    </source>
</reference>
<reference evidence="1" key="1">
    <citation type="journal article" date="2021" name="Open Biol.">
        <title>Shared evolutionary footprints suggest mitochondrial oxidative damage underlies multiple complex I losses in fungi.</title>
        <authorList>
            <person name="Schikora-Tamarit M.A."/>
            <person name="Marcet-Houben M."/>
            <person name="Nosek J."/>
            <person name="Gabaldon T."/>
        </authorList>
    </citation>
    <scope>NUCLEOTIDE SEQUENCE</scope>
    <source>
        <strain evidence="1">CBS2887</strain>
    </source>
</reference>